<dbReference type="Gene3D" id="3.40.50.1380">
    <property type="entry name" value="Methylglyoxal synthase-like domain"/>
    <property type="match status" value="1"/>
</dbReference>
<dbReference type="InterPro" id="IPR036914">
    <property type="entry name" value="MGS-like_dom_sf"/>
</dbReference>
<dbReference type="AlphaFoldDB" id="A0A1V4SFQ9"/>
<dbReference type="SUPFAM" id="SSF52335">
    <property type="entry name" value="Methylglyoxal synthase-like"/>
    <property type="match status" value="1"/>
</dbReference>
<feature type="domain" description="MGS-like" evidence="1">
    <location>
        <begin position="1"/>
        <end position="128"/>
    </location>
</feature>
<dbReference type="GO" id="GO:0005829">
    <property type="term" value="C:cytosol"/>
    <property type="evidence" value="ECO:0007669"/>
    <property type="project" value="TreeGrafter"/>
</dbReference>
<dbReference type="PANTHER" id="PTHR30492">
    <property type="entry name" value="METHYLGLYOXAL SYNTHASE"/>
    <property type="match status" value="1"/>
</dbReference>
<evidence type="ECO:0000259" key="1">
    <source>
        <dbReference type="PROSITE" id="PS51855"/>
    </source>
</evidence>
<dbReference type="EC" id="4.2.3.3" evidence="2"/>
<protein>
    <submittedName>
        <fullName evidence="2">Methylglyoxal synthase</fullName>
        <ecNumber evidence="2">4.2.3.3</ecNumber>
    </submittedName>
</protein>
<dbReference type="SMART" id="SM00851">
    <property type="entry name" value="MGS"/>
    <property type="match status" value="1"/>
</dbReference>
<gene>
    <name evidence="2" type="primary">mgsA_1</name>
    <name evidence="2" type="ORF">CLHUN_33600</name>
</gene>
<dbReference type="GO" id="GO:0008929">
    <property type="term" value="F:methylglyoxal synthase activity"/>
    <property type="evidence" value="ECO:0007669"/>
    <property type="project" value="UniProtKB-EC"/>
</dbReference>
<dbReference type="EMBL" id="MZGX01000025">
    <property type="protein sequence ID" value="OPX42708.1"/>
    <property type="molecule type" value="Genomic_DNA"/>
</dbReference>
<evidence type="ECO:0000313" key="3">
    <source>
        <dbReference type="Proteomes" id="UP000191554"/>
    </source>
</evidence>
<dbReference type="InterPro" id="IPR004363">
    <property type="entry name" value="Methylgl_synth"/>
</dbReference>
<dbReference type="NCBIfam" id="NF003559">
    <property type="entry name" value="PRK05234.1"/>
    <property type="match status" value="1"/>
</dbReference>
<sequence length="128" mass="14334">MNIAFIAHDNKKELMSSFCIAYKNILQGHHLIATRSTGIVINKATGLNINLLAYGSLGAQQLGARIACDEIDLLIYFRDPNKENDTDTFLLFKHCDANNIPYATNIATAEVLVKGLEREDLAWRDLLR</sequence>
<proteinExistence type="predicted"/>
<keyword evidence="3" id="KW-1185">Reference proteome</keyword>
<dbReference type="Proteomes" id="UP000191554">
    <property type="component" value="Unassembled WGS sequence"/>
</dbReference>
<dbReference type="GO" id="GO:0019242">
    <property type="term" value="P:methylglyoxal biosynthetic process"/>
    <property type="evidence" value="ECO:0007669"/>
    <property type="project" value="InterPro"/>
</dbReference>
<dbReference type="InterPro" id="IPR011607">
    <property type="entry name" value="MGS-like_dom"/>
</dbReference>
<organism evidence="2 3">
    <name type="scientific">Ruminiclostridium hungatei</name>
    <name type="common">Clostridium hungatei</name>
    <dbReference type="NCBI Taxonomy" id="48256"/>
    <lineage>
        <taxon>Bacteria</taxon>
        <taxon>Bacillati</taxon>
        <taxon>Bacillota</taxon>
        <taxon>Clostridia</taxon>
        <taxon>Eubacteriales</taxon>
        <taxon>Oscillospiraceae</taxon>
        <taxon>Ruminiclostridium</taxon>
    </lineage>
</organism>
<dbReference type="PROSITE" id="PS51855">
    <property type="entry name" value="MGS"/>
    <property type="match status" value="1"/>
</dbReference>
<accession>A0A1V4SFQ9</accession>
<name>A0A1V4SFQ9_RUMHU</name>
<dbReference type="PANTHER" id="PTHR30492:SF0">
    <property type="entry name" value="METHYLGLYOXAL SYNTHASE"/>
    <property type="match status" value="1"/>
</dbReference>
<dbReference type="RefSeq" id="WP_080065794.1">
    <property type="nucleotide sequence ID" value="NZ_MZGX01000025.1"/>
</dbReference>
<dbReference type="OrthoDB" id="9787147at2"/>
<dbReference type="Pfam" id="PF02142">
    <property type="entry name" value="MGS"/>
    <property type="match status" value="1"/>
</dbReference>
<comment type="caution">
    <text evidence="2">The sequence shown here is derived from an EMBL/GenBank/DDBJ whole genome shotgun (WGS) entry which is preliminary data.</text>
</comment>
<evidence type="ECO:0000313" key="2">
    <source>
        <dbReference type="EMBL" id="OPX42708.1"/>
    </source>
</evidence>
<dbReference type="STRING" id="48256.CLHUN_33600"/>
<keyword evidence="2" id="KW-0456">Lyase</keyword>
<reference evidence="2 3" key="1">
    <citation type="submission" date="2017-03" db="EMBL/GenBank/DDBJ databases">
        <title>Genome sequence of Clostridium hungatei DSM 14427.</title>
        <authorList>
            <person name="Poehlein A."/>
            <person name="Daniel R."/>
        </authorList>
    </citation>
    <scope>NUCLEOTIDE SEQUENCE [LARGE SCALE GENOMIC DNA]</scope>
    <source>
        <strain evidence="2 3">DSM 14427</strain>
    </source>
</reference>